<keyword evidence="7" id="KW-0256">Endoplasmic reticulum</keyword>
<dbReference type="GO" id="GO:0005789">
    <property type="term" value="C:endoplasmic reticulum membrane"/>
    <property type="evidence" value="ECO:0007669"/>
    <property type="project" value="UniProtKB-SubCell"/>
</dbReference>
<dbReference type="AlphaFoldDB" id="A0AAF0IR73"/>
<dbReference type="InterPro" id="IPR032974">
    <property type="entry name" value="Polypren_kinase"/>
</dbReference>
<dbReference type="EC" id="2.7.1.108" evidence="3"/>
<feature type="transmembrane region" description="Helical" evidence="11">
    <location>
        <begin position="621"/>
        <end position="647"/>
    </location>
</feature>
<name>A0AAF0IR73_9BASI</name>
<evidence type="ECO:0000256" key="2">
    <source>
        <dbReference type="ARBA" id="ARBA00010794"/>
    </source>
</evidence>
<evidence type="ECO:0000256" key="9">
    <source>
        <dbReference type="ARBA" id="ARBA00023136"/>
    </source>
</evidence>
<feature type="transmembrane region" description="Helical" evidence="11">
    <location>
        <begin position="213"/>
        <end position="230"/>
    </location>
</feature>
<sequence length="807" mass="88399">MGQPGRVEYAASERTPTVRPVIVPGGSQKKAGTPPVSGRQRSDAAQYGESGNDAEASCDALTDHARTVRPRGSRRDLSSSGDVRKAERRRSSGRRPGTPAGLAQMRADVDEQVVDDQELVDASTPRARRARVPVRIEVKSRLRAFCEALLFLIASVAVMHRLSALGRDDVRSKLPEIGLLVTLSFLCFATHLNATCTVWATRVRYLRKTDMSDALYSMLLMPLLACVYLADSVPQDPPRPLAPAVFGTTSGAPWRAGFLPMPGVPQSAEDVVRARRAMLDVYTLFGLVIGVHIFGTTWHRKQSKRHGQHLQIENMPGGTVFAYYVAFALGATALIALLKGVLSFCGWKSVLLGDLTITQVAVDAVLFQLGLYAWTRVARQNFTLGELSIACTFNTTLILEAIILTTNKLAPVPGMIVAYRTPSVVYAYQLALIVGMMLVGLVLSPLLALSRVLAQRPTHRLRWPDKRNLHRRLLALGFFVFLALIVFGTLGPWVWWMLGRRNPWLFIARFMLQGPYWWLRLALLGYWGVLCNIALLSLQLMVNRVWQYATVGDQVQAQAIKRRSARSDSVTHTPPNLTASQRAASSAVSRLAAPRTDNEATALGPALAVNVNVRRKFFHMLAVLLFVPGLALDPAFMHLAFAAAFALFVFGEYLRYCAVYPVGASLHFFLSQFLDSKDSGLVILSHMYLLSGCAAGAWLETRSALLLQFGVVLLGVGDSCASLVGRRYGRLHWPRSAKTVEGTLAFFVSVVAAVLLLRLVRMVEPLNLPNVLLNAVLLSAVEGISEQNDNLVLPVSGLLLGSLLPMS</sequence>
<dbReference type="GO" id="GO:0043048">
    <property type="term" value="P:dolichyl monophosphate biosynthetic process"/>
    <property type="evidence" value="ECO:0007669"/>
    <property type="project" value="TreeGrafter"/>
</dbReference>
<evidence type="ECO:0000313" key="12">
    <source>
        <dbReference type="EMBL" id="WFC93618.1"/>
    </source>
</evidence>
<keyword evidence="13" id="KW-1185">Reference proteome</keyword>
<feature type="compositionally biased region" description="Basic and acidic residues" evidence="10">
    <location>
        <begin position="73"/>
        <end position="85"/>
    </location>
</feature>
<keyword evidence="9 11" id="KW-0472">Membrane</keyword>
<evidence type="ECO:0000256" key="1">
    <source>
        <dbReference type="ARBA" id="ARBA00004477"/>
    </source>
</evidence>
<keyword evidence="6 12" id="KW-0418">Kinase</keyword>
<protein>
    <recommendedName>
        <fullName evidence="3">dolichol kinase</fullName>
        <ecNumber evidence="3">2.7.1.108</ecNumber>
    </recommendedName>
</protein>
<dbReference type="GO" id="GO:0004168">
    <property type="term" value="F:dolichol kinase activity"/>
    <property type="evidence" value="ECO:0007669"/>
    <property type="project" value="UniProtKB-EC"/>
</dbReference>
<evidence type="ECO:0000256" key="8">
    <source>
        <dbReference type="ARBA" id="ARBA00022989"/>
    </source>
</evidence>
<evidence type="ECO:0000313" key="13">
    <source>
        <dbReference type="Proteomes" id="UP001216638"/>
    </source>
</evidence>
<feature type="transmembrane region" description="Helical" evidence="11">
    <location>
        <begin position="426"/>
        <end position="453"/>
    </location>
</feature>
<feature type="transmembrane region" description="Helical" evidence="11">
    <location>
        <begin position="320"/>
        <end position="344"/>
    </location>
</feature>
<feature type="transmembrane region" description="Helical" evidence="11">
    <location>
        <begin position="144"/>
        <end position="165"/>
    </location>
</feature>
<evidence type="ECO:0000256" key="3">
    <source>
        <dbReference type="ARBA" id="ARBA00012132"/>
    </source>
</evidence>
<feature type="transmembrane region" description="Helical" evidence="11">
    <location>
        <begin position="281"/>
        <end position="299"/>
    </location>
</feature>
<feature type="transmembrane region" description="Helical" evidence="11">
    <location>
        <begin position="705"/>
        <end position="724"/>
    </location>
</feature>
<dbReference type="PANTHER" id="PTHR13205">
    <property type="entry name" value="TRANSMEMBRANE PROTEIN 15-RELATED"/>
    <property type="match status" value="1"/>
</dbReference>
<evidence type="ECO:0000256" key="11">
    <source>
        <dbReference type="SAM" id="Phobius"/>
    </source>
</evidence>
<comment type="subcellular location">
    <subcellularLocation>
        <location evidence="1">Endoplasmic reticulum membrane</location>
        <topology evidence="1">Multi-pass membrane protein</topology>
    </subcellularLocation>
</comment>
<feature type="region of interest" description="Disordered" evidence="10">
    <location>
        <begin position="1"/>
        <end position="108"/>
    </location>
</feature>
<comment type="similarity">
    <text evidence="2">Belongs to the polyprenol kinase family.</text>
</comment>
<keyword evidence="8 11" id="KW-1133">Transmembrane helix</keyword>
<feature type="transmembrane region" description="Helical" evidence="11">
    <location>
        <begin position="744"/>
        <end position="763"/>
    </location>
</feature>
<dbReference type="EMBL" id="CP119951">
    <property type="protein sequence ID" value="WFC93618.1"/>
    <property type="molecule type" value="Genomic_DNA"/>
</dbReference>
<feature type="transmembrane region" description="Helical" evidence="11">
    <location>
        <begin position="681"/>
        <end position="699"/>
    </location>
</feature>
<dbReference type="PANTHER" id="PTHR13205:SF15">
    <property type="entry name" value="DOLICHOL KINASE"/>
    <property type="match status" value="1"/>
</dbReference>
<keyword evidence="4" id="KW-0808">Transferase</keyword>
<proteinExistence type="inferred from homology"/>
<dbReference type="Proteomes" id="UP001216638">
    <property type="component" value="Chromosome 1"/>
</dbReference>
<keyword evidence="5 11" id="KW-0812">Transmembrane</keyword>
<feature type="transmembrane region" description="Helical" evidence="11">
    <location>
        <begin position="516"/>
        <end position="538"/>
    </location>
</feature>
<gene>
    <name evidence="12" type="primary">SEC59</name>
    <name evidence="12" type="ORF">MBRA1_000239</name>
</gene>
<evidence type="ECO:0000256" key="7">
    <source>
        <dbReference type="ARBA" id="ARBA00022824"/>
    </source>
</evidence>
<reference evidence="12" key="1">
    <citation type="submission" date="2023-03" db="EMBL/GenBank/DDBJ databases">
        <title>Mating type loci evolution in Malassezia.</title>
        <authorList>
            <person name="Coelho M.A."/>
        </authorList>
    </citation>
    <scope>NUCLEOTIDE SEQUENCE</scope>
    <source>
        <strain evidence="12">CBS 14135</strain>
    </source>
</reference>
<feature type="transmembrane region" description="Helical" evidence="11">
    <location>
        <begin position="653"/>
        <end position="674"/>
    </location>
</feature>
<organism evidence="12 13">
    <name type="scientific">Malassezia brasiliensis</name>
    <dbReference type="NCBI Taxonomy" id="1821822"/>
    <lineage>
        <taxon>Eukaryota</taxon>
        <taxon>Fungi</taxon>
        <taxon>Dikarya</taxon>
        <taxon>Basidiomycota</taxon>
        <taxon>Ustilaginomycotina</taxon>
        <taxon>Malasseziomycetes</taxon>
        <taxon>Malasseziales</taxon>
        <taxon>Malasseziaceae</taxon>
        <taxon>Malassezia</taxon>
    </lineage>
</organism>
<evidence type="ECO:0000256" key="4">
    <source>
        <dbReference type="ARBA" id="ARBA00022679"/>
    </source>
</evidence>
<accession>A0AAF0IR73</accession>
<feature type="transmembrane region" description="Helical" evidence="11">
    <location>
        <begin position="177"/>
        <end position="201"/>
    </location>
</feature>
<evidence type="ECO:0000256" key="6">
    <source>
        <dbReference type="ARBA" id="ARBA00022777"/>
    </source>
</evidence>
<feature type="transmembrane region" description="Helical" evidence="11">
    <location>
        <begin position="473"/>
        <end position="496"/>
    </location>
</feature>
<evidence type="ECO:0000256" key="5">
    <source>
        <dbReference type="ARBA" id="ARBA00022692"/>
    </source>
</evidence>
<evidence type="ECO:0000256" key="10">
    <source>
        <dbReference type="SAM" id="MobiDB-lite"/>
    </source>
</evidence>
<feature type="transmembrane region" description="Helical" evidence="11">
    <location>
        <begin position="387"/>
        <end position="406"/>
    </location>
</feature>
<feature type="transmembrane region" description="Helical" evidence="11">
    <location>
        <begin position="356"/>
        <end position="375"/>
    </location>
</feature>